<reference evidence="1" key="1">
    <citation type="submission" date="2017-10" db="EMBL/GenBank/DDBJ databases">
        <title>Genome sequence of cellulolytic Lachnospiraceae bacterium XHS1971 isolated from hotspring sediment.</title>
        <authorList>
            <person name="Vasudevan G."/>
            <person name="Joshi A.J."/>
            <person name="Hivarkar S."/>
            <person name="Lanjekar V.B."/>
            <person name="Dhakephalkar P.K."/>
            <person name="Dagar S."/>
        </authorList>
    </citation>
    <scope>NUCLEOTIDE SEQUENCE</scope>
    <source>
        <strain evidence="1">XHS1971</strain>
    </source>
</reference>
<dbReference type="Proteomes" id="UP000224460">
    <property type="component" value="Unassembled WGS sequence"/>
</dbReference>
<comment type="caution">
    <text evidence="1">The sequence shown here is derived from an EMBL/GenBank/DDBJ whole genome shotgun (WGS) entry which is preliminary data.</text>
</comment>
<protein>
    <submittedName>
        <fullName evidence="1">Sulfate transporter</fullName>
    </submittedName>
</protein>
<evidence type="ECO:0000313" key="1">
    <source>
        <dbReference type="EMBL" id="PHV70860.1"/>
    </source>
</evidence>
<gene>
    <name evidence="1" type="ORF">CS063_08840</name>
</gene>
<proteinExistence type="predicted"/>
<evidence type="ECO:0000313" key="2">
    <source>
        <dbReference type="Proteomes" id="UP000224460"/>
    </source>
</evidence>
<sequence length="191" mass="20801">MTITLKEICKTYDKEPVLDHLSLSISKGQTTCLMGSSGCGKTTLANLLLGLLKPDKGSITGLDTSQIAAVFQEDRLCENLNSIKNIAIVCPKSVSKKQILTHLLEVGLTETDSMKPVSELSGGMKRRVALVRALITSNQMIILDEPFKGLDTTTKGQVIAYIKKYTQGKTLLIITHDKEDVALLDAQLIEL</sequence>
<dbReference type="EMBL" id="PEDL01000007">
    <property type="protein sequence ID" value="PHV70860.1"/>
    <property type="molecule type" value="Genomic_DNA"/>
</dbReference>
<organism evidence="1 2">
    <name type="scientific">Sporanaerobium hydrogeniformans</name>
    <dbReference type="NCBI Taxonomy" id="3072179"/>
    <lineage>
        <taxon>Bacteria</taxon>
        <taxon>Bacillati</taxon>
        <taxon>Bacillota</taxon>
        <taxon>Clostridia</taxon>
        <taxon>Lachnospirales</taxon>
        <taxon>Lachnospiraceae</taxon>
        <taxon>Sporanaerobium</taxon>
    </lineage>
</organism>
<keyword evidence="2" id="KW-1185">Reference proteome</keyword>
<accession>A0AC61DC97</accession>
<name>A0AC61DC97_9FIRM</name>